<accession>A0ABR8YJ39</accession>
<dbReference type="Pfam" id="PF07729">
    <property type="entry name" value="FCD"/>
    <property type="match status" value="1"/>
</dbReference>
<dbReference type="SMART" id="SM00345">
    <property type="entry name" value="HTH_GNTR"/>
    <property type="match status" value="1"/>
</dbReference>
<dbReference type="InterPro" id="IPR000524">
    <property type="entry name" value="Tscrpt_reg_HTH_GntR"/>
</dbReference>
<evidence type="ECO:0000259" key="4">
    <source>
        <dbReference type="PROSITE" id="PS50949"/>
    </source>
</evidence>
<gene>
    <name evidence="5" type="ORF">H9638_09095</name>
</gene>
<evidence type="ECO:0000256" key="2">
    <source>
        <dbReference type="ARBA" id="ARBA00023125"/>
    </source>
</evidence>
<organism evidence="5 6">
    <name type="scientific">Arthrobacter pullicola</name>
    <dbReference type="NCBI Taxonomy" id="2762224"/>
    <lineage>
        <taxon>Bacteria</taxon>
        <taxon>Bacillati</taxon>
        <taxon>Actinomycetota</taxon>
        <taxon>Actinomycetes</taxon>
        <taxon>Micrococcales</taxon>
        <taxon>Micrococcaceae</taxon>
        <taxon>Arthrobacter</taxon>
    </lineage>
</organism>
<evidence type="ECO:0000256" key="3">
    <source>
        <dbReference type="ARBA" id="ARBA00023163"/>
    </source>
</evidence>
<dbReference type="PRINTS" id="PR00035">
    <property type="entry name" value="HTHGNTR"/>
</dbReference>
<evidence type="ECO:0000313" key="6">
    <source>
        <dbReference type="Proteomes" id="UP000652763"/>
    </source>
</evidence>
<dbReference type="InterPro" id="IPR036388">
    <property type="entry name" value="WH-like_DNA-bd_sf"/>
</dbReference>
<dbReference type="SMART" id="SM00895">
    <property type="entry name" value="FCD"/>
    <property type="match status" value="1"/>
</dbReference>
<sequence>MERKTLVDTVADQLLDRIIDGDIEIGSALPSEADIAEAANVSRLTVREALKSLRAKNVVNVQRGRGTYVNPPRDWTSLEATVRAAAHGVGENNVSLQLLEVRRMIETGAAALAALRREPEDLDLLEQHLAGMCGAAEAGDVDSFVREDIAFHDVILRASGNVLVPAMYEPLGRLLSTGRRETSAVPLIQDHAIAMHRAVLKAIAAGDAEESRLAMDAHMNQTQTDLMEHVLRSG</sequence>
<dbReference type="SUPFAM" id="SSF48008">
    <property type="entry name" value="GntR ligand-binding domain-like"/>
    <property type="match status" value="1"/>
</dbReference>
<dbReference type="InterPro" id="IPR008920">
    <property type="entry name" value="TF_FadR/GntR_C"/>
</dbReference>
<dbReference type="Pfam" id="PF00392">
    <property type="entry name" value="GntR"/>
    <property type="match status" value="1"/>
</dbReference>
<comment type="caution">
    <text evidence="5">The sequence shown here is derived from an EMBL/GenBank/DDBJ whole genome shotgun (WGS) entry which is preliminary data.</text>
</comment>
<dbReference type="PANTHER" id="PTHR43537">
    <property type="entry name" value="TRANSCRIPTIONAL REGULATOR, GNTR FAMILY"/>
    <property type="match status" value="1"/>
</dbReference>
<protein>
    <submittedName>
        <fullName evidence="5">FadR family transcriptional regulator</fullName>
    </submittedName>
</protein>
<dbReference type="Proteomes" id="UP000652763">
    <property type="component" value="Unassembled WGS sequence"/>
</dbReference>
<dbReference type="Gene3D" id="1.10.10.10">
    <property type="entry name" value="Winged helix-like DNA-binding domain superfamily/Winged helix DNA-binding domain"/>
    <property type="match status" value="1"/>
</dbReference>
<dbReference type="SUPFAM" id="SSF46785">
    <property type="entry name" value="Winged helix' DNA-binding domain"/>
    <property type="match status" value="1"/>
</dbReference>
<name>A0ABR8YJ39_9MICC</name>
<keyword evidence="3" id="KW-0804">Transcription</keyword>
<dbReference type="PANTHER" id="PTHR43537:SF5">
    <property type="entry name" value="UXU OPERON TRANSCRIPTIONAL REGULATOR"/>
    <property type="match status" value="1"/>
</dbReference>
<proteinExistence type="predicted"/>
<keyword evidence="6" id="KW-1185">Reference proteome</keyword>
<dbReference type="InterPro" id="IPR011711">
    <property type="entry name" value="GntR_C"/>
</dbReference>
<dbReference type="PROSITE" id="PS50949">
    <property type="entry name" value="HTH_GNTR"/>
    <property type="match status" value="1"/>
</dbReference>
<feature type="domain" description="HTH gntR-type" evidence="4">
    <location>
        <begin position="4"/>
        <end position="72"/>
    </location>
</feature>
<dbReference type="RefSeq" id="WP_191746896.1">
    <property type="nucleotide sequence ID" value="NZ_JACSQC010000004.1"/>
</dbReference>
<reference evidence="5 6" key="1">
    <citation type="submission" date="2020-08" db="EMBL/GenBank/DDBJ databases">
        <title>A Genomic Blueprint of the Chicken Gut Microbiome.</title>
        <authorList>
            <person name="Gilroy R."/>
            <person name="Ravi A."/>
            <person name="Getino M."/>
            <person name="Pursley I."/>
            <person name="Horton D.L."/>
            <person name="Alikhan N.-F."/>
            <person name="Baker D."/>
            <person name="Gharbi K."/>
            <person name="Hall N."/>
            <person name="Watson M."/>
            <person name="Adriaenssens E.M."/>
            <person name="Foster-Nyarko E."/>
            <person name="Jarju S."/>
            <person name="Secka A."/>
            <person name="Antonio M."/>
            <person name="Oren A."/>
            <person name="Chaudhuri R."/>
            <person name="La Ragione R.M."/>
            <person name="Hildebrand F."/>
            <person name="Pallen M.J."/>
        </authorList>
    </citation>
    <scope>NUCLEOTIDE SEQUENCE [LARGE SCALE GENOMIC DNA]</scope>
    <source>
        <strain evidence="5 6">Sa2BUA2</strain>
    </source>
</reference>
<dbReference type="Gene3D" id="1.20.120.530">
    <property type="entry name" value="GntR ligand-binding domain-like"/>
    <property type="match status" value="1"/>
</dbReference>
<dbReference type="InterPro" id="IPR036390">
    <property type="entry name" value="WH_DNA-bd_sf"/>
</dbReference>
<dbReference type="CDD" id="cd07377">
    <property type="entry name" value="WHTH_GntR"/>
    <property type="match status" value="1"/>
</dbReference>
<dbReference type="EMBL" id="JACSQC010000004">
    <property type="protein sequence ID" value="MBD8043959.1"/>
    <property type="molecule type" value="Genomic_DNA"/>
</dbReference>
<evidence type="ECO:0000313" key="5">
    <source>
        <dbReference type="EMBL" id="MBD8043959.1"/>
    </source>
</evidence>
<evidence type="ECO:0000256" key="1">
    <source>
        <dbReference type="ARBA" id="ARBA00023015"/>
    </source>
</evidence>
<keyword evidence="2" id="KW-0238">DNA-binding</keyword>
<keyword evidence="1" id="KW-0805">Transcription regulation</keyword>